<feature type="region of interest" description="Disordered" evidence="1">
    <location>
        <begin position="63"/>
        <end position="99"/>
    </location>
</feature>
<dbReference type="SUPFAM" id="SSF75005">
    <property type="entry name" value="Arabinanase/levansucrase/invertase"/>
    <property type="match status" value="1"/>
</dbReference>
<dbReference type="AlphaFoldDB" id="A0A5C8ZDJ5"/>
<name>A0A5C8ZDJ5_9ACTN</name>
<keyword evidence="3" id="KW-1185">Reference proteome</keyword>
<accession>A0A5C8ZDJ5</accession>
<evidence type="ECO:0000313" key="2">
    <source>
        <dbReference type="EMBL" id="TXR56175.1"/>
    </source>
</evidence>
<gene>
    <name evidence="2" type="ORF">FMM08_12190</name>
</gene>
<protein>
    <recommendedName>
        <fullName evidence="4">Glycosyl hydrolase family 32 N-terminal domain-containing protein</fullName>
    </recommendedName>
</protein>
<dbReference type="InterPro" id="IPR023296">
    <property type="entry name" value="Glyco_hydro_beta-prop_sf"/>
</dbReference>
<evidence type="ECO:0000256" key="1">
    <source>
        <dbReference type="SAM" id="MobiDB-lite"/>
    </source>
</evidence>
<dbReference type="Proteomes" id="UP000321234">
    <property type="component" value="Unassembled WGS sequence"/>
</dbReference>
<comment type="caution">
    <text evidence="2">The sequence shown here is derived from an EMBL/GenBank/DDBJ whole genome shotgun (WGS) entry which is preliminary data.</text>
</comment>
<dbReference type="EMBL" id="VKAC01000006">
    <property type="protein sequence ID" value="TXR56175.1"/>
    <property type="molecule type" value="Genomic_DNA"/>
</dbReference>
<sequence>MTPCGVATGVQGENAWAPEAIWDPASNACVIYWASNAPAAEGGTKHQILYATTTDFGTWGRPARAGWVGGGSHPSRSPPPFRGARSQETGRPASTGGGE</sequence>
<proteinExistence type="predicted"/>
<evidence type="ECO:0008006" key="4">
    <source>
        <dbReference type="Google" id="ProtNLM"/>
    </source>
</evidence>
<evidence type="ECO:0000313" key="3">
    <source>
        <dbReference type="Proteomes" id="UP000321234"/>
    </source>
</evidence>
<organism evidence="2 3">
    <name type="scientific">Quadrisphaera setariae</name>
    <dbReference type="NCBI Taxonomy" id="2593304"/>
    <lineage>
        <taxon>Bacteria</taxon>
        <taxon>Bacillati</taxon>
        <taxon>Actinomycetota</taxon>
        <taxon>Actinomycetes</taxon>
        <taxon>Kineosporiales</taxon>
        <taxon>Kineosporiaceae</taxon>
        <taxon>Quadrisphaera</taxon>
    </lineage>
</organism>
<reference evidence="2 3" key="1">
    <citation type="submission" date="2019-07" db="EMBL/GenBank/DDBJ databases">
        <title>Quadrisphaera sp. strain DD2A genome sequencing and assembly.</title>
        <authorList>
            <person name="Kim I."/>
        </authorList>
    </citation>
    <scope>NUCLEOTIDE SEQUENCE [LARGE SCALE GENOMIC DNA]</scope>
    <source>
        <strain evidence="2 3">DD2A</strain>
    </source>
</reference>
<dbReference type="OrthoDB" id="9758923at2"/>